<evidence type="ECO:0000313" key="3">
    <source>
        <dbReference type="EMBL" id="OWU77576.1"/>
    </source>
</evidence>
<evidence type="ECO:0000256" key="1">
    <source>
        <dbReference type="ARBA" id="ARBA00004613"/>
    </source>
</evidence>
<dbReference type="Gene3D" id="2.150.10.10">
    <property type="entry name" value="Serralysin-like metalloprotease, C-terminal"/>
    <property type="match status" value="3"/>
</dbReference>
<comment type="subcellular location">
    <subcellularLocation>
        <location evidence="1">Secreted</location>
    </subcellularLocation>
</comment>
<dbReference type="SUPFAM" id="SSF51120">
    <property type="entry name" value="beta-Roll"/>
    <property type="match status" value="2"/>
</dbReference>
<dbReference type="GO" id="GO:0005576">
    <property type="term" value="C:extracellular region"/>
    <property type="evidence" value="ECO:0007669"/>
    <property type="project" value="UniProtKB-SubCell"/>
</dbReference>
<dbReference type="PROSITE" id="PS00330">
    <property type="entry name" value="HEMOLYSIN_CALCIUM"/>
    <property type="match status" value="2"/>
</dbReference>
<dbReference type="Proteomes" id="UP000215377">
    <property type="component" value="Unassembled WGS sequence"/>
</dbReference>
<name>A0A225NZT0_9RHOB</name>
<organism evidence="3 4">
    <name type="scientific">Marinibacterium profundimaris</name>
    <dbReference type="NCBI Taxonomy" id="1679460"/>
    <lineage>
        <taxon>Bacteria</taxon>
        <taxon>Pseudomonadati</taxon>
        <taxon>Pseudomonadota</taxon>
        <taxon>Alphaproteobacteria</taxon>
        <taxon>Rhodobacterales</taxon>
        <taxon>Paracoccaceae</taxon>
        <taxon>Marinibacterium</taxon>
    </lineage>
</organism>
<dbReference type="PANTHER" id="PTHR38340:SF1">
    <property type="entry name" value="S-LAYER PROTEIN"/>
    <property type="match status" value="1"/>
</dbReference>
<keyword evidence="2" id="KW-0964">Secreted</keyword>
<reference evidence="3 4" key="1">
    <citation type="submission" date="2013-04" db="EMBL/GenBank/DDBJ databases">
        <title>Oceanicola sp. 22II1-22F33 Genome Sequencing.</title>
        <authorList>
            <person name="Lai Q."/>
            <person name="Li G."/>
            <person name="Shao Z."/>
        </authorList>
    </citation>
    <scope>NUCLEOTIDE SEQUENCE [LARGE SCALE GENOMIC DNA]</scope>
    <source>
        <strain evidence="3 4">22II1-22F33</strain>
    </source>
</reference>
<keyword evidence="4" id="KW-1185">Reference proteome</keyword>
<comment type="caution">
    <text evidence="3">The sequence shown here is derived from an EMBL/GenBank/DDBJ whole genome shotgun (WGS) entry which is preliminary data.</text>
</comment>
<sequence length="800" mass="86118">MALGTQIYLYDPATDGFTELTAGVGAGFGDPANKYAWSMYTWDGDGDGVEELYVGTWNAKADISGALGFAIRALYVEGGNVPLDGPGLQDFSSPLNSNGGQVWRYDFEDESWESVLDASHPELSRGDVGFREIIEFDGKLYATTARPGNVSAETVKMFVSEDGESWERVYGGVMDPSLGHNSVRTMKVVDNGQGEDVLMMATSNYGAPSEIWTYASDGTWTKIGEVDDATISALFVDDEGDIYATTWTDYNMYKVDQSQAGTPGAMERVTPNVDLDTGPGYDQGIIEIQYFDGWYYVGSANYSGNHLIRSQDLDDPDSWEVITTDGFYTYGEDRGEVALEQELRDFGHNRSEYMWQMYELDGYLYIGTFTGGRGGLLRLPAGSEDGRDWELVEEAYVEDEAYGIRTMAPIALDENGIPTDGDATHMVLGTANYYAAPVPEQLVPDFRDWYLGRRGDDDVTGDFADNVILGFKGDDVLRGSAGNDYIAGDAGLPKNTGNDTIFGGHGDDVIGGNRGNDTLYGEDGEDLVIGGFGADELHGGAGNDTLVGDFVADELIAPLLNQFGLPWPPNVAGGDPVLEAFAFIYTWREDVKAQIKETLGETAYNRLMDASGRNDDLMYGGAGSDVASGGEGKDQFYGGIGNDIGFGGSGADKLFGEAGDDFLFGEQGNDLLDGGTGDDFLQGGPGNDRYRGGAGADEFNMSDVHVEMANRRLAPEDRDPIISGRNVILDFEDGVDVIGLGGIPINPGTFADDLDAATSRAGFRNTLIDLDELGGDGSVLLIGVRPNEIDVSDFTSWYLA</sequence>
<proteinExistence type="predicted"/>
<dbReference type="EMBL" id="AQQR01000001">
    <property type="protein sequence ID" value="OWU77576.1"/>
    <property type="molecule type" value="Genomic_DNA"/>
</dbReference>
<dbReference type="Pfam" id="PF00353">
    <property type="entry name" value="HemolysinCabind"/>
    <property type="match status" value="5"/>
</dbReference>
<dbReference type="PANTHER" id="PTHR38340">
    <property type="entry name" value="S-LAYER PROTEIN"/>
    <property type="match status" value="1"/>
</dbReference>
<dbReference type="AlphaFoldDB" id="A0A225NZT0"/>
<evidence type="ECO:0000256" key="2">
    <source>
        <dbReference type="ARBA" id="ARBA00022525"/>
    </source>
</evidence>
<dbReference type="PRINTS" id="PR00313">
    <property type="entry name" value="CABNDNGRPT"/>
</dbReference>
<dbReference type="InterPro" id="IPR011049">
    <property type="entry name" value="Serralysin-like_metalloprot_C"/>
</dbReference>
<protein>
    <submittedName>
        <fullName evidence="3">Uncharacterized protein</fullName>
    </submittedName>
</protein>
<accession>A0A225NZT0</accession>
<dbReference type="InterPro" id="IPR050557">
    <property type="entry name" value="RTX_toxin/Mannuronan_C5-epim"/>
</dbReference>
<evidence type="ECO:0000313" key="4">
    <source>
        <dbReference type="Proteomes" id="UP000215377"/>
    </source>
</evidence>
<dbReference type="RefSeq" id="WP_088648202.1">
    <property type="nucleotide sequence ID" value="NZ_AQQR01000001.1"/>
</dbReference>
<dbReference type="GO" id="GO:0005509">
    <property type="term" value="F:calcium ion binding"/>
    <property type="evidence" value="ECO:0007669"/>
    <property type="project" value="InterPro"/>
</dbReference>
<dbReference type="InterPro" id="IPR001343">
    <property type="entry name" value="Hemolysn_Ca-bd"/>
</dbReference>
<gene>
    <name evidence="3" type="ORF">ATO3_02480</name>
</gene>
<dbReference type="InterPro" id="IPR018511">
    <property type="entry name" value="Hemolysin-typ_Ca-bd_CS"/>
</dbReference>
<dbReference type="OrthoDB" id="7779218at2"/>